<feature type="region of interest" description="Disordered" evidence="1">
    <location>
        <begin position="206"/>
        <end position="238"/>
    </location>
</feature>
<dbReference type="Proteomes" id="UP000324222">
    <property type="component" value="Unassembled WGS sequence"/>
</dbReference>
<feature type="compositionally biased region" description="Low complexity" evidence="1">
    <location>
        <begin position="116"/>
        <end position="132"/>
    </location>
</feature>
<evidence type="ECO:0000256" key="1">
    <source>
        <dbReference type="SAM" id="MobiDB-lite"/>
    </source>
</evidence>
<organism evidence="2 3">
    <name type="scientific">Portunus trituberculatus</name>
    <name type="common">Swimming crab</name>
    <name type="synonym">Neptunus trituberculatus</name>
    <dbReference type="NCBI Taxonomy" id="210409"/>
    <lineage>
        <taxon>Eukaryota</taxon>
        <taxon>Metazoa</taxon>
        <taxon>Ecdysozoa</taxon>
        <taxon>Arthropoda</taxon>
        <taxon>Crustacea</taxon>
        <taxon>Multicrustacea</taxon>
        <taxon>Malacostraca</taxon>
        <taxon>Eumalacostraca</taxon>
        <taxon>Eucarida</taxon>
        <taxon>Decapoda</taxon>
        <taxon>Pleocyemata</taxon>
        <taxon>Brachyura</taxon>
        <taxon>Eubrachyura</taxon>
        <taxon>Portunoidea</taxon>
        <taxon>Portunidae</taxon>
        <taxon>Portuninae</taxon>
        <taxon>Portunus</taxon>
    </lineage>
</organism>
<dbReference type="EMBL" id="VSRR010002155">
    <property type="protein sequence ID" value="MPC29882.1"/>
    <property type="molecule type" value="Genomic_DNA"/>
</dbReference>
<name>A0A5B7E785_PORTR</name>
<comment type="caution">
    <text evidence="2">The sequence shown here is derived from an EMBL/GenBank/DDBJ whole genome shotgun (WGS) entry which is preliminary data.</text>
</comment>
<feature type="compositionally biased region" description="Basic residues" evidence="1">
    <location>
        <begin position="12"/>
        <end position="34"/>
    </location>
</feature>
<feature type="region of interest" description="Disordered" evidence="1">
    <location>
        <begin position="58"/>
        <end position="142"/>
    </location>
</feature>
<feature type="compositionally biased region" description="Pro residues" evidence="1">
    <location>
        <begin position="229"/>
        <end position="238"/>
    </location>
</feature>
<keyword evidence="3" id="KW-1185">Reference proteome</keyword>
<evidence type="ECO:0000313" key="3">
    <source>
        <dbReference type="Proteomes" id="UP000324222"/>
    </source>
</evidence>
<proteinExistence type="predicted"/>
<sequence length="238" mass="26235">MMAASEPNSRRPAPRRLATRRPRLPHSRATKKNLHFSEHVTTASPNPFRLVVEGLRASTHAPPTPPINTHPAPDNTHVPTSPVLRDVEKSLPSSPRRKYAPTTTNAHTIAPPHSLTHGPSSSTITTTTTTAPPLAPHTPTPRYEYDSLHNEHTILYSPTTDATAYIHTLGRSHAVPVLLPLPPTQPRTYFLNNGHDREGDSVEIQRGDASRPRISIHTPSPHQTDIYPSPRPPLFRIA</sequence>
<gene>
    <name evidence="2" type="ORF">E2C01_023133</name>
</gene>
<feature type="region of interest" description="Disordered" evidence="1">
    <location>
        <begin position="1"/>
        <end position="41"/>
    </location>
</feature>
<evidence type="ECO:0000313" key="2">
    <source>
        <dbReference type="EMBL" id="MPC29882.1"/>
    </source>
</evidence>
<reference evidence="2 3" key="1">
    <citation type="submission" date="2019-05" db="EMBL/GenBank/DDBJ databases">
        <title>Another draft genome of Portunus trituberculatus and its Hox gene families provides insights of decapod evolution.</title>
        <authorList>
            <person name="Jeong J.-H."/>
            <person name="Song I."/>
            <person name="Kim S."/>
            <person name="Choi T."/>
            <person name="Kim D."/>
            <person name="Ryu S."/>
            <person name="Kim W."/>
        </authorList>
    </citation>
    <scope>NUCLEOTIDE SEQUENCE [LARGE SCALE GENOMIC DNA]</scope>
    <source>
        <tissue evidence="2">Muscle</tissue>
    </source>
</reference>
<accession>A0A5B7E785</accession>
<protein>
    <submittedName>
        <fullName evidence="2">Uncharacterized protein</fullName>
    </submittedName>
</protein>
<dbReference type="AlphaFoldDB" id="A0A5B7E785"/>